<keyword evidence="3" id="KW-0732">Signal</keyword>
<dbReference type="Proteomes" id="UP000582659">
    <property type="component" value="Unassembled WGS sequence"/>
</dbReference>
<organism evidence="6 8">
    <name type="scientific">Bursaphelenchus xylophilus</name>
    <name type="common">Pinewood nematode worm</name>
    <name type="synonym">Aphelenchoides xylophilus</name>
    <dbReference type="NCBI Taxonomy" id="6326"/>
    <lineage>
        <taxon>Eukaryota</taxon>
        <taxon>Metazoa</taxon>
        <taxon>Ecdysozoa</taxon>
        <taxon>Nematoda</taxon>
        <taxon>Chromadorea</taxon>
        <taxon>Rhabditida</taxon>
        <taxon>Tylenchina</taxon>
        <taxon>Tylenchomorpha</taxon>
        <taxon>Aphelenchoidea</taxon>
        <taxon>Aphelenchoididae</taxon>
        <taxon>Bursaphelenchus</taxon>
    </lineage>
</organism>
<evidence type="ECO:0000313" key="7">
    <source>
        <dbReference type="Proteomes" id="UP000659654"/>
    </source>
</evidence>
<dbReference type="EMBL" id="CAJFCV020000001">
    <property type="protein sequence ID" value="CAG9084149.1"/>
    <property type="molecule type" value="Genomic_DNA"/>
</dbReference>
<keyword evidence="7" id="KW-1185">Reference proteome</keyword>
<dbReference type="GO" id="GO:0030335">
    <property type="term" value="P:positive regulation of cell migration"/>
    <property type="evidence" value="ECO:0007669"/>
    <property type="project" value="TreeGrafter"/>
</dbReference>
<protein>
    <submittedName>
        <fullName evidence="5">(pine wood nematode) hypothetical protein</fullName>
    </submittedName>
    <submittedName>
        <fullName evidence="8">Sema domain-containing protein</fullName>
    </submittedName>
</protein>
<dbReference type="Proteomes" id="UP000659654">
    <property type="component" value="Unassembled WGS sequence"/>
</dbReference>
<dbReference type="OrthoDB" id="9988752at2759"/>
<dbReference type="SUPFAM" id="SSF48726">
    <property type="entry name" value="Immunoglobulin"/>
    <property type="match status" value="1"/>
</dbReference>
<evidence type="ECO:0000313" key="5">
    <source>
        <dbReference type="EMBL" id="CAD5209253.1"/>
    </source>
</evidence>
<dbReference type="InterPro" id="IPR036352">
    <property type="entry name" value="Semap_dom_sf"/>
</dbReference>
<dbReference type="InterPro" id="IPR013783">
    <property type="entry name" value="Ig-like_fold"/>
</dbReference>
<dbReference type="eggNOG" id="KOG3611">
    <property type="taxonomic scope" value="Eukaryota"/>
</dbReference>
<dbReference type="SUPFAM" id="SSF103575">
    <property type="entry name" value="Plexin repeat"/>
    <property type="match status" value="1"/>
</dbReference>
<dbReference type="InterPro" id="IPR036179">
    <property type="entry name" value="Ig-like_dom_sf"/>
</dbReference>
<reference evidence="8" key="1">
    <citation type="submission" date="2016-11" db="UniProtKB">
        <authorList>
            <consortium name="WormBaseParasite"/>
        </authorList>
    </citation>
    <scope>IDENTIFICATION</scope>
</reference>
<dbReference type="SMART" id="SM00630">
    <property type="entry name" value="Sema"/>
    <property type="match status" value="1"/>
</dbReference>
<dbReference type="GO" id="GO:0007411">
    <property type="term" value="P:axon guidance"/>
    <property type="evidence" value="ECO:0007669"/>
    <property type="project" value="TreeGrafter"/>
</dbReference>
<dbReference type="PANTHER" id="PTHR11036:SF139">
    <property type="entry name" value="SEMAPHORIN-2A"/>
    <property type="match status" value="1"/>
</dbReference>
<accession>A0A1I7SAA0</accession>
<gene>
    <name evidence="5" type="ORF">BXYJ_LOCUS1350</name>
</gene>
<dbReference type="GO" id="GO:0005886">
    <property type="term" value="C:plasma membrane"/>
    <property type="evidence" value="ECO:0007669"/>
    <property type="project" value="TreeGrafter"/>
</dbReference>
<dbReference type="InterPro" id="IPR015943">
    <property type="entry name" value="WD40/YVTN_repeat-like_dom_sf"/>
</dbReference>
<feature type="signal peptide" evidence="3">
    <location>
        <begin position="1"/>
        <end position="19"/>
    </location>
</feature>
<name>A0A1I7SAA0_BURXY</name>
<dbReference type="GO" id="GO:0030215">
    <property type="term" value="F:semaphorin receptor binding"/>
    <property type="evidence" value="ECO:0007669"/>
    <property type="project" value="InterPro"/>
</dbReference>
<dbReference type="SMR" id="A0A1I7SAA0"/>
<proteinExistence type="inferred from homology"/>
<dbReference type="Gene3D" id="2.130.10.10">
    <property type="entry name" value="YVTN repeat-like/Quinoprotein amine dehydrogenase"/>
    <property type="match status" value="1"/>
</dbReference>
<evidence type="ECO:0000256" key="1">
    <source>
        <dbReference type="ARBA" id="ARBA00009492"/>
    </source>
</evidence>
<dbReference type="GO" id="GO:0071526">
    <property type="term" value="P:semaphorin-plexin signaling pathway"/>
    <property type="evidence" value="ECO:0007669"/>
    <property type="project" value="TreeGrafter"/>
</dbReference>
<evidence type="ECO:0000256" key="2">
    <source>
        <dbReference type="PROSITE-ProRule" id="PRU00352"/>
    </source>
</evidence>
<feature type="chain" id="PRO_5035359883" evidence="3">
    <location>
        <begin position="20"/>
        <end position="658"/>
    </location>
</feature>
<dbReference type="InterPro" id="IPR001627">
    <property type="entry name" value="Semap_dom"/>
</dbReference>
<dbReference type="EMBL" id="CAJFDI010000001">
    <property type="protein sequence ID" value="CAD5209253.1"/>
    <property type="molecule type" value="Genomic_DNA"/>
</dbReference>
<evidence type="ECO:0000313" key="6">
    <source>
        <dbReference type="Proteomes" id="UP000095284"/>
    </source>
</evidence>
<dbReference type="AlphaFoldDB" id="A0A1I7SAA0"/>
<sequence>MASSLSILLLLLVFQFCNSNPIIPDNSFSEGELNYESLLVNPKTSSLYVGAKGHLFKLWLYNINDTSLSAKRVLSVDPNELEDCIRSTLVEQDCYSRVRKQFVKSDGNIIVCVSNAMKPILHQIDGSNLKDLENPRSAIGICSPHSEVNTTAVFVEFGNPDDVPAIYSGIRTGQSLENHLVYRPPLVFNNKEIHPALRSVYTDSKWLNDPQFVGSFSVNQYVYFFFREVAVETENCGRTVYSRVARVCKNDIGGKNVLRQIWTSFVKAKLNCSASGSLNFNYLNSVSMVDMGSDISFYGVFSSSENAIQSSAVCHFSLRAINQVFDTGLFLEQTSVHSVWSPTPLDQIPNYRPGSCSSDSRTLSDSDLHFAKSHLLMSESVNADGDVNIFPGERLGKIVADPRDNSVVLLIYNPKSNSIHKILHWYDQRQFRQLGTYSLSKGRFRDMAILPGEYFYIATDNNIAQYRLGQCAQHFSCYSCSSDPYCSWNIARSECFSRDTVHSTAVGWISDVTNADKCRNYVKSEVKKVFPGDSIHLKCGGQKDSVWEVDKTPIVDDTEHVIRTSSGGLVVLNATRSVSGTYQCSLDGMPLFEYVLILDDADCSQPKTIAQFHAIQREWCKKMEFYKTNVSKWQRLYNENSECPRIPPEITSKRKPAL</sequence>
<evidence type="ECO:0000256" key="3">
    <source>
        <dbReference type="SAM" id="SignalP"/>
    </source>
</evidence>
<comment type="caution">
    <text evidence="2">Lacks conserved residue(s) required for the propagation of feature annotation.</text>
</comment>
<dbReference type="Gene3D" id="2.60.40.10">
    <property type="entry name" value="Immunoglobulins"/>
    <property type="match status" value="1"/>
</dbReference>
<dbReference type="PANTHER" id="PTHR11036">
    <property type="entry name" value="SEMAPHORIN"/>
    <property type="match status" value="1"/>
</dbReference>
<reference evidence="5" key="2">
    <citation type="submission" date="2020-09" db="EMBL/GenBank/DDBJ databases">
        <authorList>
            <person name="Kikuchi T."/>
        </authorList>
    </citation>
    <scope>NUCLEOTIDE SEQUENCE</scope>
    <source>
        <strain evidence="5">Ka4C1</strain>
    </source>
</reference>
<dbReference type="GO" id="GO:0045499">
    <property type="term" value="F:chemorepellent activity"/>
    <property type="evidence" value="ECO:0007669"/>
    <property type="project" value="TreeGrafter"/>
</dbReference>
<dbReference type="InterPro" id="IPR027231">
    <property type="entry name" value="Semaphorin"/>
</dbReference>
<dbReference type="SUPFAM" id="SSF101912">
    <property type="entry name" value="Sema domain"/>
    <property type="match status" value="1"/>
</dbReference>
<comment type="similarity">
    <text evidence="1">Belongs to the semaphorin family.</text>
</comment>
<dbReference type="PROSITE" id="PS51004">
    <property type="entry name" value="SEMA"/>
    <property type="match status" value="1"/>
</dbReference>
<dbReference type="Pfam" id="PF01403">
    <property type="entry name" value="Sema"/>
    <property type="match status" value="1"/>
</dbReference>
<evidence type="ECO:0000313" key="8">
    <source>
        <dbReference type="WBParaSite" id="BXY_0994700.1"/>
    </source>
</evidence>
<evidence type="ECO:0000259" key="4">
    <source>
        <dbReference type="PROSITE" id="PS51004"/>
    </source>
</evidence>
<dbReference type="Proteomes" id="UP000095284">
    <property type="component" value="Unplaced"/>
</dbReference>
<dbReference type="WBParaSite" id="BXY_0994700.1">
    <property type="protein sequence ID" value="BXY_0994700.1"/>
    <property type="gene ID" value="BXY_0994700"/>
</dbReference>
<feature type="domain" description="Sema" evidence="4">
    <location>
        <begin position="9"/>
        <end position="468"/>
    </location>
</feature>